<dbReference type="GO" id="GO:0016020">
    <property type="term" value="C:membrane"/>
    <property type="evidence" value="ECO:0007669"/>
    <property type="project" value="InterPro"/>
</dbReference>
<dbReference type="Gene3D" id="3.30.505.10">
    <property type="entry name" value="SH2 domain"/>
    <property type="match status" value="1"/>
</dbReference>
<dbReference type="PRINTS" id="PR00109">
    <property type="entry name" value="TYRKINASE"/>
</dbReference>
<organism evidence="9 10">
    <name type="scientific">Serilophus lunatus</name>
    <name type="common">silver-breasted broadbill</name>
    <dbReference type="NCBI Taxonomy" id="239386"/>
    <lineage>
        <taxon>Eukaryota</taxon>
        <taxon>Metazoa</taxon>
        <taxon>Chordata</taxon>
        <taxon>Craniata</taxon>
        <taxon>Vertebrata</taxon>
        <taxon>Euteleostomi</taxon>
        <taxon>Archelosauria</taxon>
        <taxon>Archosauria</taxon>
        <taxon>Dinosauria</taxon>
        <taxon>Saurischia</taxon>
        <taxon>Theropoda</taxon>
        <taxon>Coelurosauria</taxon>
        <taxon>Aves</taxon>
        <taxon>Neognathae</taxon>
        <taxon>Neoaves</taxon>
        <taxon>Telluraves</taxon>
        <taxon>Australaves</taxon>
        <taxon>Passeriformes</taxon>
        <taxon>Eurylaimidae</taxon>
        <taxon>Serilophus</taxon>
    </lineage>
</organism>
<comment type="caution">
    <text evidence="9">The sequence shown here is derived from an EMBL/GenBank/DDBJ whole genome shotgun (WGS) entry which is preliminary data.</text>
</comment>
<keyword evidence="4" id="KW-0727">SH2 domain</keyword>
<dbReference type="GO" id="GO:0005131">
    <property type="term" value="F:growth hormone receptor binding"/>
    <property type="evidence" value="ECO:0007669"/>
    <property type="project" value="TreeGrafter"/>
</dbReference>
<comment type="similarity">
    <text evidence="5">Belongs to the protein kinase superfamily. Tyr protein kinase family.</text>
</comment>
<evidence type="ECO:0000259" key="7">
    <source>
        <dbReference type="PROSITE" id="PS50001"/>
    </source>
</evidence>
<dbReference type="GO" id="GO:0035556">
    <property type="term" value="P:intracellular signal transduction"/>
    <property type="evidence" value="ECO:0007669"/>
    <property type="project" value="InterPro"/>
</dbReference>
<keyword evidence="3 5" id="KW-0829">Tyrosine-protein kinase</keyword>
<evidence type="ECO:0000313" key="10">
    <source>
        <dbReference type="Proteomes" id="UP000553648"/>
    </source>
</evidence>
<dbReference type="InterPro" id="IPR051286">
    <property type="entry name" value="JAK"/>
</dbReference>
<dbReference type="PANTHER" id="PTHR45807:SF6">
    <property type="entry name" value="NON-RECEPTOR TYROSINE-PROTEIN KINASE TYK2"/>
    <property type="match status" value="1"/>
</dbReference>
<keyword evidence="1 5" id="KW-0808">Transferase</keyword>
<dbReference type="GO" id="GO:0060397">
    <property type="term" value="P:growth hormone receptor signaling pathway via JAK-STAT"/>
    <property type="evidence" value="ECO:0007669"/>
    <property type="project" value="TreeGrafter"/>
</dbReference>
<feature type="non-terminal residue" evidence="9">
    <location>
        <position position="504"/>
    </location>
</feature>
<dbReference type="Pfam" id="PF17887">
    <property type="entry name" value="Jak1_Phl"/>
    <property type="match status" value="1"/>
</dbReference>
<dbReference type="GO" id="GO:0005524">
    <property type="term" value="F:ATP binding"/>
    <property type="evidence" value="ECO:0007669"/>
    <property type="project" value="UniProtKB-KW"/>
</dbReference>
<dbReference type="GO" id="GO:0030154">
    <property type="term" value="P:cell differentiation"/>
    <property type="evidence" value="ECO:0007669"/>
    <property type="project" value="TreeGrafter"/>
</dbReference>
<feature type="domain" description="SH2" evidence="7">
    <location>
        <begin position="48"/>
        <end position="137"/>
    </location>
</feature>
<evidence type="ECO:0000256" key="3">
    <source>
        <dbReference type="ARBA" id="ARBA00023137"/>
    </source>
</evidence>
<dbReference type="Proteomes" id="UP000553648">
    <property type="component" value="Unassembled WGS sequence"/>
</dbReference>
<dbReference type="SUPFAM" id="SSF55550">
    <property type="entry name" value="SH2 domain"/>
    <property type="match status" value="1"/>
</dbReference>
<dbReference type="InterPro" id="IPR000980">
    <property type="entry name" value="SH2"/>
</dbReference>
<dbReference type="PROSITE" id="PS50001">
    <property type="entry name" value="SH2"/>
    <property type="match status" value="1"/>
</dbReference>
<dbReference type="InterPro" id="IPR011009">
    <property type="entry name" value="Kinase-like_dom_sf"/>
</dbReference>
<evidence type="ECO:0000256" key="1">
    <source>
        <dbReference type="ARBA" id="ARBA00022679"/>
    </source>
</evidence>
<dbReference type="SUPFAM" id="SSF56112">
    <property type="entry name" value="Protein kinase-like (PK-like)"/>
    <property type="match status" value="1"/>
</dbReference>
<keyword evidence="2 5" id="KW-0418">Kinase</keyword>
<dbReference type="OrthoDB" id="1915767at2759"/>
<sequence>QEVLLPCPGLALALGSLLDGYFRLTADSSHYLCPAVAPPRLLLSLRLGIHGPMREEFVVAKLRREQPSEGSFILRWSSLDFHRIILSVGKRGPQQAPGMPGAFTSRQFRIQQNGNSFVLEGWDREFPALQELLEELRGCSLRSGGENFTLRRCCPPRAGEVSDLLIRREEKEDGKQIPTLSQLSFPRIRKEQITQGAHLGQGTRTNIYEGVLRVWNSGNAEEGEGFPTEQNNNNRREVPVVLKILDPSHRDITLAFFESASLMSRVCHRHVALAHGLCVRGADNILVEELVPHGPLDVLLRRERGRIPPGWKLSVAKQLGSALSYLEDKKLVHGNVCAKNLLVARKGLEEGSLPWVKLSDPGVSVAALAREERVARIPWMAPECVGNVGTLSPDSDKWSFGITLLEICCDTDVPLRDRTPPEKERFYEQRLPVPVPSCRDLAPLVSRCLNYCPGERPSSRSLLRDLSHLQPHDPEFPGSDPEFPGSDPTVFHKRYLKKIRELGE</sequence>
<dbReference type="PROSITE" id="PS50011">
    <property type="entry name" value="PROTEIN_KINASE_DOM"/>
    <property type="match status" value="1"/>
</dbReference>
<dbReference type="InterPro" id="IPR036860">
    <property type="entry name" value="SH2_dom_sf"/>
</dbReference>
<name>A0A7L1CQP6_9PASS</name>
<dbReference type="GO" id="GO:0004715">
    <property type="term" value="F:non-membrane spanning protein tyrosine kinase activity"/>
    <property type="evidence" value="ECO:0007669"/>
    <property type="project" value="UniProtKB-EC"/>
</dbReference>
<proteinExistence type="inferred from homology"/>
<protein>
    <recommendedName>
        <fullName evidence="5">Tyrosine-protein kinase</fullName>
        <ecNumber evidence="5">2.7.10.2</ecNumber>
    </recommendedName>
</protein>
<accession>A0A7L1CQP6</accession>
<keyword evidence="5" id="KW-0067">ATP-binding</keyword>
<dbReference type="EMBL" id="VXBA01001352">
    <property type="protein sequence ID" value="NXM68041.1"/>
    <property type="molecule type" value="Genomic_DNA"/>
</dbReference>
<feature type="domain" description="Protein kinase" evidence="8">
    <location>
        <begin position="193"/>
        <end position="476"/>
    </location>
</feature>
<reference evidence="9 10" key="1">
    <citation type="submission" date="2019-09" db="EMBL/GenBank/DDBJ databases">
        <title>Bird 10,000 Genomes (B10K) Project - Family phase.</title>
        <authorList>
            <person name="Zhang G."/>
        </authorList>
    </citation>
    <scope>NUCLEOTIDE SEQUENCE [LARGE SCALE GENOMIC DNA]</scope>
    <source>
        <strain evidence="9">B10K-DU-002-03</strain>
        <tissue evidence="9">Muscle</tissue>
    </source>
</reference>
<dbReference type="InterPro" id="IPR016251">
    <property type="entry name" value="Tyr_kinase_non-rcpt_Jak/Tyk2"/>
</dbReference>
<evidence type="ECO:0000313" key="9">
    <source>
        <dbReference type="EMBL" id="NXM68041.1"/>
    </source>
</evidence>
<dbReference type="GO" id="GO:0005829">
    <property type="term" value="C:cytosol"/>
    <property type="evidence" value="ECO:0007669"/>
    <property type="project" value="TreeGrafter"/>
</dbReference>
<evidence type="ECO:0000256" key="6">
    <source>
        <dbReference type="SAM" id="MobiDB-lite"/>
    </source>
</evidence>
<dbReference type="InterPro" id="IPR000719">
    <property type="entry name" value="Prot_kinase_dom"/>
</dbReference>
<dbReference type="Gene3D" id="3.30.200.20">
    <property type="entry name" value="Phosphorylase Kinase, domain 1"/>
    <property type="match status" value="1"/>
</dbReference>
<evidence type="ECO:0000256" key="2">
    <source>
        <dbReference type="ARBA" id="ARBA00022777"/>
    </source>
</evidence>
<dbReference type="Pfam" id="PF07714">
    <property type="entry name" value="PK_Tyr_Ser-Thr"/>
    <property type="match status" value="1"/>
</dbReference>
<gene>
    <name evidence="9" type="primary">Tyk2</name>
    <name evidence="9" type="ORF">SERLUN_R13364</name>
</gene>
<dbReference type="EC" id="2.7.10.2" evidence="5"/>
<feature type="region of interest" description="Disordered" evidence="6">
    <location>
        <begin position="468"/>
        <end position="489"/>
    </location>
</feature>
<evidence type="ECO:0000256" key="5">
    <source>
        <dbReference type="RuleBase" id="RU362096"/>
    </source>
</evidence>
<dbReference type="AlphaFoldDB" id="A0A7L1CQP6"/>
<evidence type="ECO:0000256" key="4">
    <source>
        <dbReference type="PROSITE-ProRule" id="PRU00191"/>
    </source>
</evidence>
<keyword evidence="10" id="KW-1185">Reference proteome</keyword>
<dbReference type="Gene3D" id="1.10.510.10">
    <property type="entry name" value="Transferase(Phosphotransferase) domain 1"/>
    <property type="match status" value="1"/>
</dbReference>
<feature type="non-terminal residue" evidence="9">
    <location>
        <position position="1"/>
    </location>
</feature>
<keyword evidence="5" id="KW-0547">Nucleotide-binding</keyword>
<comment type="catalytic activity">
    <reaction evidence="5">
        <text>L-tyrosyl-[protein] + ATP = O-phospho-L-tyrosyl-[protein] + ADP + H(+)</text>
        <dbReference type="Rhea" id="RHEA:10596"/>
        <dbReference type="Rhea" id="RHEA-COMP:10136"/>
        <dbReference type="Rhea" id="RHEA-COMP:20101"/>
        <dbReference type="ChEBI" id="CHEBI:15378"/>
        <dbReference type="ChEBI" id="CHEBI:30616"/>
        <dbReference type="ChEBI" id="CHEBI:46858"/>
        <dbReference type="ChEBI" id="CHEBI:61978"/>
        <dbReference type="ChEBI" id="CHEBI:456216"/>
        <dbReference type="EC" id="2.7.10.2"/>
    </reaction>
</comment>
<dbReference type="InterPro" id="IPR001245">
    <property type="entry name" value="Ser-Thr/Tyr_kinase_cat_dom"/>
</dbReference>
<dbReference type="SMART" id="SM00252">
    <property type="entry name" value="SH2"/>
    <property type="match status" value="1"/>
</dbReference>
<dbReference type="Pfam" id="PF21990">
    <property type="entry name" value="SH2_1"/>
    <property type="match status" value="1"/>
</dbReference>
<evidence type="ECO:0000259" key="8">
    <source>
        <dbReference type="PROSITE" id="PS50011"/>
    </source>
</evidence>
<dbReference type="PANTHER" id="PTHR45807">
    <property type="entry name" value="TYROSINE-PROTEIN KINASE HOPSCOTCH"/>
    <property type="match status" value="1"/>
</dbReference>
<dbReference type="InterPro" id="IPR041381">
    <property type="entry name" value="JAK1-3/TYK2_PHL_dom"/>
</dbReference>
<dbReference type="PRINTS" id="PR01823">
    <property type="entry name" value="JANUSKINASE"/>
</dbReference>
<dbReference type="GO" id="GO:0019221">
    <property type="term" value="P:cytokine-mediated signaling pathway"/>
    <property type="evidence" value="ECO:0007669"/>
    <property type="project" value="TreeGrafter"/>
</dbReference>